<comment type="caution">
    <text evidence="1">The sequence shown here is derived from an EMBL/GenBank/DDBJ whole genome shotgun (WGS) entry which is preliminary data.</text>
</comment>
<dbReference type="RefSeq" id="WP_044352425.1">
    <property type="nucleotide sequence ID" value="NZ_AZAC01000067.1"/>
</dbReference>
<dbReference type="EMBL" id="AZAC01000067">
    <property type="protein sequence ID" value="KIX11257.1"/>
    <property type="molecule type" value="Genomic_DNA"/>
</dbReference>
<accession>A0A0D2G8J5</accession>
<dbReference type="Proteomes" id="UP000032233">
    <property type="component" value="Unassembled WGS sequence"/>
</dbReference>
<reference evidence="1 2" key="1">
    <citation type="submission" date="2013-11" db="EMBL/GenBank/DDBJ databases">
        <title>Metagenomic analysis of a methanogenic consortium involved in long chain n-alkane degradation.</title>
        <authorList>
            <person name="Davidova I.A."/>
            <person name="Callaghan A.V."/>
            <person name="Wawrik B."/>
            <person name="Pruitt S."/>
            <person name="Marks C."/>
            <person name="Duncan K.E."/>
            <person name="Suflita J.M."/>
        </authorList>
    </citation>
    <scope>NUCLEOTIDE SEQUENCE [LARGE SCALE GENOMIC DNA]</scope>
    <source>
        <strain evidence="1 2">SPR</strain>
    </source>
</reference>
<name>A0A0D2G8J5_9BACT</name>
<dbReference type="STRING" id="1429043.X474_26045"/>
<evidence type="ECO:0000313" key="1">
    <source>
        <dbReference type="EMBL" id="KIX11257.1"/>
    </source>
</evidence>
<dbReference type="AlphaFoldDB" id="A0A0D2G8J5"/>
<gene>
    <name evidence="1" type="ORF">X474_26045</name>
</gene>
<keyword evidence="2" id="KW-1185">Reference proteome</keyword>
<sequence length="67" mass="7717">MKTITPEIVFPSRVVFSAGKPYYCPQAFDVRIFILFLGGMDIRYPMAFFIAKAPEKRFFICYASGHD</sequence>
<protein>
    <submittedName>
        <fullName evidence="1">Uncharacterized protein</fullName>
    </submittedName>
</protein>
<evidence type="ECO:0000313" key="2">
    <source>
        <dbReference type="Proteomes" id="UP000032233"/>
    </source>
</evidence>
<dbReference type="InParanoid" id="A0A0D2G8J5"/>
<proteinExistence type="predicted"/>
<organism evidence="1 2">
    <name type="scientific">Dethiosulfatarculus sandiegensis</name>
    <dbReference type="NCBI Taxonomy" id="1429043"/>
    <lineage>
        <taxon>Bacteria</taxon>
        <taxon>Pseudomonadati</taxon>
        <taxon>Thermodesulfobacteriota</taxon>
        <taxon>Desulfarculia</taxon>
        <taxon>Desulfarculales</taxon>
        <taxon>Desulfarculaceae</taxon>
        <taxon>Dethiosulfatarculus</taxon>
    </lineage>
</organism>